<accession>A0A821HUV8</accession>
<dbReference type="AlphaFoldDB" id="A0A821HUV8"/>
<dbReference type="EMBL" id="CAJOBG010098074">
    <property type="protein sequence ID" value="CAF4691383.1"/>
    <property type="molecule type" value="Genomic_DNA"/>
</dbReference>
<gene>
    <name evidence="1" type="ORF">OVN521_LOCUS48075</name>
</gene>
<feature type="non-terminal residue" evidence="1">
    <location>
        <position position="74"/>
    </location>
</feature>
<organism evidence="1 2">
    <name type="scientific">Rotaria magnacalcarata</name>
    <dbReference type="NCBI Taxonomy" id="392030"/>
    <lineage>
        <taxon>Eukaryota</taxon>
        <taxon>Metazoa</taxon>
        <taxon>Spiralia</taxon>
        <taxon>Gnathifera</taxon>
        <taxon>Rotifera</taxon>
        <taxon>Eurotatoria</taxon>
        <taxon>Bdelloidea</taxon>
        <taxon>Philodinida</taxon>
        <taxon>Philodinidae</taxon>
        <taxon>Rotaria</taxon>
    </lineage>
</organism>
<dbReference type="Proteomes" id="UP000663866">
    <property type="component" value="Unassembled WGS sequence"/>
</dbReference>
<protein>
    <submittedName>
        <fullName evidence="1">Uncharacterized protein</fullName>
    </submittedName>
</protein>
<comment type="caution">
    <text evidence="1">The sequence shown here is derived from an EMBL/GenBank/DDBJ whole genome shotgun (WGS) entry which is preliminary data.</text>
</comment>
<reference evidence="1" key="1">
    <citation type="submission" date="2021-02" db="EMBL/GenBank/DDBJ databases">
        <authorList>
            <person name="Nowell W R."/>
        </authorList>
    </citation>
    <scope>NUCLEOTIDE SEQUENCE</scope>
</reference>
<keyword evidence="2" id="KW-1185">Reference proteome</keyword>
<sequence length="74" mass="8527">MVRSYSLNICTCWNEKSDENSCDPDRDGQDKIDSNKEIISIELPTPDYDEINEDIIIKTIKNDINTSEEPIADY</sequence>
<evidence type="ECO:0000313" key="2">
    <source>
        <dbReference type="Proteomes" id="UP000663866"/>
    </source>
</evidence>
<evidence type="ECO:0000313" key="1">
    <source>
        <dbReference type="EMBL" id="CAF4691383.1"/>
    </source>
</evidence>
<proteinExistence type="predicted"/>
<name>A0A821HUV8_9BILA</name>